<dbReference type="InterPro" id="IPR002053">
    <property type="entry name" value="Glyco_hydro_25"/>
</dbReference>
<dbReference type="EMBL" id="WHUW01000019">
    <property type="protein sequence ID" value="KAF8437086.1"/>
    <property type="molecule type" value="Genomic_DNA"/>
</dbReference>
<evidence type="ECO:0000313" key="5">
    <source>
        <dbReference type="EMBL" id="KAF8437086.1"/>
    </source>
</evidence>
<dbReference type="InterPro" id="IPR017853">
    <property type="entry name" value="GH"/>
</dbReference>
<sequence>MKYFTAFALALAVARATPVKRANSQGIDISAHQADIDWMAVENSGVEFVYIKATEGTTYKSSAFDSQYTGAKNAGLIRGAYHLALPDYTSTGALQAEFFVTRGGGWSADGITLPGGVFMQPDPYGAHMCYGMSADDMVSWISDFSNT</sequence>
<keyword evidence="6" id="KW-1185">Reference proteome</keyword>
<dbReference type="GO" id="GO:0016052">
    <property type="term" value="P:carbohydrate catabolic process"/>
    <property type="evidence" value="ECO:0007669"/>
    <property type="project" value="TreeGrafter"/>
</dbReference>
<dbReference type="Pfam" id="PF01183">
    <property type="entry name" value="Glyco_hydro_25"/>
    <property type="match status" value="1"/>
</dbReference>
<organism evidence="5 6">
    <name type="scientific">Boletus edulis BED1</name>
    <dbReference type="NCBI Taxonomy" id="1328754"/>
    <lineage>
        <taxon>Eukaryota</taxon>
        <taxon>Fungi</taxon>
        <taxon>Dikarya</taxon>
        <taxon>Basidiomycota</taxon>
        <taxon>Agaricomycotina</taxon>
        <taxon>Agaricomycetes</taxon>
        <taxon>Agaricomycetidae</taxon>
        <taxon>Boletales</taxon>
        <taxon>Boletineae</taxon>
        <taxon>Boletaceae</taxon>
        <taxon>Boletoideae</taxon>
        <taxon>Boletus</taxon>
    </lineage>
</organism>
<dbReference type="PANTHER" id="PTHR34135">
    <property type="entry name" value="LYSOZYME"/>
    <property type="match status" value="1"/>
</dbReference>
<dbReference type="InterPro" id="IPR018077">
    <property type="entry name" value="Glyco_hydro_fam25_subgr"/>
</dbReference>
<keyword evidence="3" id="KW-0326">Glycosidase</keyword>
<keyword evidence="4" id="KW-0732">Signal</keyword>
<dbReference type="GO" id="GO:0009253">
    <property type="term" value="P:peptidoglycan catabolic process"/>
    <property type="evidence" value="ECO:0007669"/>
    <property type="project" value="InterPro"/>
</dbReference>
<dbReference type="AlphaFoldDB" id="A0AAD4BQ46"/>
<feature type="signal peptide" evidence="4">
    <location>
        <begin position="1"/>
        <end position="16"/>
    </location>
</feature>
<proteinExistence type="inferred from homology"/>
<gene>
    <name evidence="5" type="ORF">L210DRAFT_3761924</name>
</gene>
<accession>A0AAD4BQ46</accession>
<evidence type="ECO:0000256" key="1">
    <source>
        <dbReference type="ARBA" id="ARBA00010646"/>
    </source>
</evidence>
<dbReference type="Gene3D" id="3.20.20.80">
    <property type="entry name" value="Glycosidases"/>
    <property type="match status" value="1"/>
</dbReference>
<evidence type="ECO:0000256" key="2">
    <source>
        <dbReference type="ARBA" id="ARBA00022801"/>
    </source>
</evidence>
<dbReference type="GO" id="GO:0003796">
    <property type="term" value="F:lysozyme activity"/>
    <property type="evidence" value="ECO:0007669"/>
    <property type="project" value="InterPro"/>
</dbReference>
<feature type="chain" id="PRO_5042295396" evidence="4">
    <location>
        <begin position="17"/>
        <end position="147"/>
    </location>
</feature>
<dbReference type="SUPFAM" id="SSF51445">
    <property type="entry name" value="(Trans)glycosidases"/>
    <property type="match status" value="1"/>
</dbReference>
<name>A0AAD4BQ46_BOLED</name>
<keyword evidence="2 5" id="KW-0378">Hydrolase</keyword>
<comment type="caution">
    <text evidence="5">The sequence shown here is derived from an EMBL/GenBank/DDBJ whole genome shotgun (WGS) entry which is preliminary data.</text>
</comment>
<comment type="similarity">
    <text evidence="1">Belongs to the glycosyl hydrolase 25 family.</text>
</comment>
<evidence type="ECO:0000256" key="3">
    <source>
        <dbReference type="ARBA" id="ARBA00023295"/>
    </source>
</evidence>
<dbReference type="SMART" id="SM00641">
    <property type="entry name" value="Glyco_25"/>
    <property type="match status" value="1"/>
</dbReference>
<dbReference type="PROSITE" id="PS51904">
    <property type="entry name" value="GLYCOSYL_HYDROL_F25_2"/>
    <property type="match status" value="1"/>
</dbReference>
<evidence type="ECO:0000256" key="4">
    <source>
        <dbReference type="SAM" id="SignalP"/>
    </source>
</evidence>
<dbReference type="PANTHER" id="PTHR34135:SF2">
    <property type="entry name" value="LYSOZYME"/>
    <property type="match status" value="1"/>
</dbReference>
<protein>
    <submittedName>
        <fullName evidence="5">Glycoside hydrolase superfamily</fullName>
    </submittedName>
</protein>
<reference evidence="5" key="1">
    <citation type="submission" date="2019-10" db="EMBL/GenBank/DDBJ databases">
        <authorList>
            <consortium name="DOE Joint Genome Institute"/>
            <person name="Kuo A."/>
            <person name="Miyauchi S."/>
            <person name="Kiss E."/>
            <person name="Drula E."/>
            <person name="Kohler A."/>
            <person name="Sanchez-Garcia M."/>
            <person name="Andreopoulos B."/>
            <person name="Barry K.W."/>
            <person name="Bonito G."/>
            <person name="Buee M."/>
            <person name="Carver A."/>
            <person name="Chen C."/>
            <person name="Cichocki N."/>
            <person name="Clum A."/>
            <person name="Culley D."/>
            <person name="Crous P.W."/>
            <person name="Fauchery L."/>
            <person name="Girlanda M."/>
            <person name="Hayes R."/>
            <person name="Keri Z."/>
            <person name="LaButti K."/>
            <person name="Lipzen A."/>
            <person name="Lombard V."/>
            <person name="Magnuson J."/>
            <person name="Maillard F."/>
            <person name="Morin E."/>
            <person name="Murat C."/>
            <person name="Nolan M."/>
            <person name="Ohm R."/>
            <person name="Pangilinan J."/>
            <person name="Pereira M."/>
            <person name="Perotto S."/>
            <person name="Peter M."/>
            <person name="Riley R."/>
            <person name="Sitrit Y."/>
            <person name="Stielow B."/>
            <person name="Szollosi G."/>
            <person name="Zifcakova L."/>
            <person name="Stursova M."/>
            <person name="Spatafora J.W."/>
            <person name="Tedersoo L."/>
            <person name="Vaario L.-M."/>
            <person name="Yamada A."/>
            <person name="Yan M."/>
            <person name="Wang P."/>
            <person name="Xu J."/>
            <person name="Bruns T."/>
            <person name="Baldrian P."/>
            <person name="Vilgalys R."/>
            <person name="Henrissat B."/>
            <person name="Grigoriev I.V."/>
            <person name="Hibbett D."/>
            <person name="Nagy L.G."/>
            <person name="Martin F.M."/>
        </authorList>
    </citation>
    <scope>NUCLEOTIDE SEQUENCE</scope>
    <source>
        <strain evidence="5">BED1</strain>
    </source>
</reference>
<dbReference type="Proteomes" id="UP001194468">
    <property type="component" value="Unassembled WGS sequence"/>
</dbReference>
<reference evidence="5" key="2">
    <citation type="journal article" date="2020" name="Nat. Commun.">
        <title>Large-scale genome sequencing of mycorrhizal fungi provides insights into the early evolution of symbiotic traits.</title>
        <authorList>
            <person name="Miyauchi S."/>
            <person name="Kiss E."/>
            <person name="Kuo A."/>
            <person name="Drula E."/>
            <person name="Kohler A."/>
            <person name="Sanchez-Garcia M."/>
            <person name="Morin E."/>
            <person name="Andreopoulos B."/>
            <person name="Barry K.W."/>
            <person name="Bonito G."/>
            <person name="Buee M."/>
            <person name="Carver A."/>
            <person name="Chen C."/>
            <person name="Cichocki N."/>
            <person name="Clum A."/>
            <person name="Culley D."/>
            <person name="Crous P.W."/>
            <person name="Fauchery L."/>
            <person name="Girlanda M."/>
            <person name="Hayes R.D."/>
            <person name="Keri Z."/>
            <person name="LaButti K."/>
            <person name="Lipzen A."/>
            <person name="Lombard V."/>
            <person name="Magnuson J."/>
            <person name="Maillard F."/>
            <person name="Murat C."/>
            <person name="Nolan M."/>
            <person name="Ohm R.A."/>
            <person name="Pangilinan J."/>
            <person name="Pereira M.F."/>
            <person name="Perotto S."/>
            <person name="Peter M."/>
            <person name="Pfister S."/>
            <person name="Riley R."/>
            <person name="Sitrit Y."/>
            <person name="Stielow J.B."/>
            <person name="Szollosi G."/>
            <person name="Zifcakova L."/>
            <person name="Stursova M."/>
            <person name="Spatafora J.W."/>
            <person name="Tedersoo L."/>
            <person name="Vaario L.M."/>
            <person name="Yamada A."/>
            <person name="Yan M."/>
            <person name="Wang P."/>
            <person name="Xu J."/>
            <person name="Bruns T."/>
            <person name="Baldrian P."/>
            <person name="Vilgalys R."/>
            <person name="Dunand C."/>
            <person name="Henrissat B."/>
            <person name="Grigoriev I.V."/>
            <person name="Hibbett D."/>
            <person name="Nagy L.G."/>
            <person name="Martin F.M."/>
        </authorList>
    </citation>
    <scope>NUCLEOTIDE SEQUENCE</scope>
    <source>
        <strain evidence="5">BED1</strain>
    </source>
</reference>
<dbReference type="GO" id="GO:0016998">
    <property type="term" value="P:cell wall macromolecule catabolic process"/>
    <property type="evidence" value="ECO:0007669"/>
    <property type="project" value="InterPro"/>
</dbReference>
<evidence type="ECO:0000313" key="6">
    <source>
        <dbReference type="Proteomes" id="UP001194468"/>
    </source>
</evidence>